<accession>A0A7S3R793</accession>
<gene>
    <name evidence="2" type="ORF">DTER00134_LOCUS19536</name>
</gene>
<name>A0A7S3R793_DUNTE</name>
<evidence type="ECO:0000256" key="1">
    <source>
        <dbReference type="SAM" id="MobiDB-lite"/>
    </source>
</evidence>
<protein>
    <submittedName>
        <fullName evidence="2">Uncharacterized protein</fullName>
    </submittedName>
</protein>
<sequence length="572" mass="64118">MAYFCLGRLFCSPPLESVTKAAWRGGSSCVCLFCPCLKLCFWEWKDKLDEATLIPGLITGDTFIADYFGQSLKDLKAEHKRMRPELCKKYGIHRGLGMEDMDVRFALNSITRDEATLFYRDLATELKWILPALLNAFCCCFKDVTYFQEKIKSGEAYNVTCCGPFFTKPSPDYNIQNVEEQIGKNDELIILVSAPGDFHPWHGREEDGPGNVHSTFKKYADQSEGRIRFCPIQKGKASEHGNQLVKPERLDPMDPDLRDYYVALADRDYEDLDLWKAYWIANVKREIVNAKLDYSRMLTKVTFVGIYGGKEGAASERRELAKLGKIFDSRQEITDINDVFIKSVACCLSCGMKDVCFLGWSTGISMYQACFGRLLLCTPIKQTRLQMVFPLPSDFEEYIRNPKCTVLVDAFKSKLVEIDPPEPQQMVESSSSALQPTLASSKKYSQSSVVVPLGPLFSKGRDRSDVLDEMGSGQRARPPSSLTKKQAQRVEEQQPLPAAKDTGTSGVDWAAKYRQAMERQQRAIEILQGVGASEDALVAWPPSAGGKKVCGHCGRPWKGNEVFPVPGDPGLH</sequence>
<feature type="region of interest" description="Disordered" evidence="1">
    <location>
        <begin position="461"/>
        <end position="505"/>
    </location>
</feature>
<dbReference type="AlphaFoldDB" id="A0A7S3R793"/>
<evidence type="ECO:0000313" key="2">
    <source>
        <dbReference type="EMBL" id="CAE0504463.1"/>
    </source>
</evidence>
<proteinExistence type="predicted"/>
<reference evidence="2" key="1">
    <citation type="submission" date="2021-01" db="EMBL/GenBank/DDBJ databases">
        <authorList>
            <person name="Corre E."/>
            <person name="Pelletier E."/>
            <person name="Niang G."/>
            <person name="Scheremetjew M."/>
            <person name="Finn R."/>
            <person name="Kale V."/>
            <person name="Holt S."/>
            <person name="Cochrane G."/>
            <person name="Meng A."/>
            <person name="Brown T."/>
            <person name="Cohen L."/>
        </authorList>
    </citation>
    <scope>NUCLEOTIDE SEQUENCE</scope>
    <source>
        <strain evidence="2">CCMP1320</strain>
    </source>
</reference>
<dbReference type="EMBL" id="HBIP01032096">
    <property type="protein sequence ID" value="CAE0504463.1"/>
    <property type="molecule type" value="Transcribed_RNA"/>
</dbReference>
<organism evidence="2">
    <name type="scientific">Dunaliella tertiolecta</name>
    <name type="common">Green alga</name>
    <dbReference type="NCBI Taxonomy" id="3047"/>
    <lineage>
        <taxon>Eukaryota</taxon>
        <taxon>Viridiplantae</taxon>
        <taxon>Chlorophyta</taxon>
        <taxon>core chlorophytes</taxon>
        <taxon>Chlorophyceae</taxon>
        <taxon>CS clade</taxon>
        <taxon>Chlamydomonadales</taxon>
        <taxon>Dunaliellaceae</taxon>
        <taxon>Dunaliella</taxon>
    </lineage>
</organism>